<evidence type="ECO:0000313" key="9">
    <source>
        <dbReference type="Proteomes" id="UP000501325"/>
    </source>
</evidence>
<comment type="similarity">
    <text evidence="1">Belongs to the N(4)/N(6)-methyltransferase family.</text>
</comment>
<dbReference type="GO" id="GO:0008170">
    <property type="term" value="F:N-methyltransferase activity"/>
    <property type="evidence" value="ECO:0007669"/>
    <property type="project" value="InterPro"/>
</dbReference>
<dbReference type="Pfam" id="PF01555">
    <property type="entry name" value="N6_N4_Mtase"/>
    <property type="match status" value="1"/>
</dbReference>
<evidence type="ECO:0000256" key="4">
    <source>
        <dbReference type="ARBA" id="ARBA00022679"/>
    </source>
</evidence>
<keyword evidence="5" id="KW-0949">S-adenosyl-L-methionine</keyword>
<evidence type="ECO:0000256" key="3">
    <source>
        <dbReference type="ARBA" id="ARBA00022603"/>
    </source>
</evidence>
<dbReference type="InterPro" id="IPR002052">
    <property type="entry name" value="DNA_methylase_N6_adenine_CS"/>
</dbReference>
<dbReference type="SUPFAM" id="SSF53335">
    <property type="entry name" value="S-adenosyl-L-methionine-dependent methyltransferases"/>
    <property type="match status" value="1"/>
</dbReference>
<dbReference type="Gene3D" id="3.40.50.150">
    <property type="entry name" value="Vaccinia Virus protein VP39"/>
    <property type="match status" value="1"/>
</dbReference>
<evidence type="ECO:0000259" key="7">
    <source>
        <dbReference type="Pfam" id="PF01555"/>
    </source>
</evidence>
<dbReference type="GO" id="GO:0032259">
    <property type="term" value="P:methylation"/>
    <property type="evidence" value="ECO:0007669"/>
    <property type="project" value="UniProtKB-KW"/>
</dbReference>
<dbReference type="PROSITE" id="PS00092">
    <property type="entry name" value="N6_MTASE"/>
    <property type="match status" value="1"/>
</dbReference>
<gene>
    <name evidence="8" type="ORF">GYM46_06640</name>
</gene>
<dbReference type="InterPro" id="IPR002295">
    <property type="entry name" value="N4/N6-MTase_EcoPI_Mod-like"/>
</dbReference>
<proteinExistence type="inferred from homology"/>
<organism evidence="8 9">
    <name type="scientific">Brevundimonas mediterranea</name>
    <dbReference type="NCBI Taxonomy" id="74329"/>
    <lineage>
        <taxon>Bacteria</taxon>
        <taxon>Pseudomonadati</taxon>
        <taxon>Pseudomonadota</taxon>
        <taxon>Alphaproteobacteria</taxon>
        <taxon>Caulobacterales</taxon>
        <taxon>Caulobacteraceae</taxon>
        <taxon>Brevundimonas</taxon>
    </lineage>
</organism>
<dbReference type="GO" id="GO:0009007">
    <property type="term" value="F:site-specific DNA-methyltransferase (adenine-specific) activity"/>
    <property type="evidence" value="ECO:0007669"/>
    <property type="project" value="UniProtKB-EC"/>
</dbReference>
<dbReference type="GO" id="GO:0003677">
    <property type="term" value="F:DNA binding"/>
    <property type="evidence" value="ECO:0007669"/>
    <property type="project" value="InterPro"/>
</dbReference>
<evidence type="ECO:0000313" key="8">
    <source>
        <dbReference type="EMBL" id="QIH74560.1"/>
    </source>
</evidence>
<comment type="catalytic activity">
    <reaction evidence="6">
        <text>a 2'-deoxyadenosine in DNA + S-adenosyl-L-methionine = an N(6)-methyl-2'-deoxyadenosine in DNA + S-adenosyl-L-homocysteine + H(+)</text>
        <dbReference type="Rhea" id="RHEA:15197"/>
        <dbReference type="Rhea" id="RHEA-COMP:12418"/>
        <dbReference type="Rhea" id="RHEA-COMP:12419"/>
        <dbReference type="ChEBI" id="CHEBI:15378"/>
        <dbReference type="ChEBI" id="CHEBI:57856"/>
        <dbReference type="ChEBI" id="CHEBI:59789"/>
        <dbReference type="ChEBI" id="CHEBI:90615"/>
        <dbReference type="ChEBI" id="CHEBI:90616"/>
        <dbReference type="EC" id="2.1.1.72"/>
    </reaction>
</comment>
<feature type="domain" description="DNA methylase N-4/N-6" evidence="7">
    <location>
        <begin position="116"/>
        <end position="462"/>
    </location>
</feature>
<evidence type="ECO:0000256" key="6">
    <source>
        <dbReference type="ARBA" id="ARBA00047942"/>
    </source>
</evidence>
<dbReference type="EMBL" id="CP048751">
    <property type="protein sequence ID" value="QIH74560.1"/>
    <property type="molecule type" value="Genomic_DNA"/>
</dbReference>
<evidence type="ECO:0000256" key="2">
    <source>
        <dbReference type="ARBA" id="ARBA00011900"/>
    </source>
</evidence>
<evidence type="ECO:0000256" key="5">
    <source>
        <dbReference type="ARBA" id="ARBA00022691"/>
    </source>
</evidence>
<keyword evidence="4" id="KW-0808">Transferase</keyword>
<reference evidence="8 9" key="1">
    <citation type="submission" date="2020-01" db="EMBL/GenBank/DDBJ databases">
        <authorList>
            <person name="Wang S."/>
        </authorList>
    </citation>
    <scope>NUCLEOTIDE SEQUENCE [LARGE SCALE GENOMIC DNA]</scope>
    <source>
        <strain evidence="8 9">D151-2-6</strain>
    </source>
</reference>
<sequence>MTPVSADEPEASSADPVAANIEALKALFPDAISEGGVDFDTLRQMLGDAVDDDEEKYGLTWSGKRQTRRLALTPSLGTLLPAPGDSVDWETTQNLMIEGDNLEVLKLLQKSYAGKVKLIYIDPPYNTGSDFVYPDDYSDSLGNYLRQTRQIDANGVRYTSNPEGSGRYHTEWLNMMYPRLLMCRSLLAQDGAIFISVDDHEVSNLRLVADSVFGQENFVCVIAVVNNLKGRNDRRHIATAHESMLFYARPEFISYGLPLTPEQKAAFKLVDELGRPYALRDLRKRGGPDRREDRPNMYFPIYWDPNTGDCSLVREGRYTDTALPLRGDGSDGRWRWGVETVSRHLSWLHARRSKKTGKVDVEHRVYLDASISVGEGKDADDDEDEGGFERSAKPKSIWLGGSLSSDTAKRVVKDLGFGDAFDTPKALDHIQNIVTLASRDNAIILDFFAGSGTTGHAVMSQNAADGGNRRYILVQLPEPLDPENKDQKAAADFCDSIGKPRNIAELTKERLRRAASKVKADNADTTADLGFRAYKLATSNLKTWAPGDNLEADLLSAADNLAPGRTEDDLLVELLLKRGIDLTEPSQTRQIAGQTVHAFGGGVMLACLGDVKVADAEALADGIGDWVETLSPITPVMIFFKDAGFENDVAKTNVAKILDQRLNDRGPGEAHLLEAVRSV</sequence>
<dbReference type="InterPro" id="IPR002941">
    <property type="entry name" value="DNA_methylase_N4/N6"/>
</dbReference>
<dbReference type="REBASE" id="389860">
    <property type="entry name" value="M.Bme15126ORF6640P"/>
</dbReference>
<dbReference type="KEGG" id="bmed:GYM46_06640"/>
<keyword evidence="3" id="KW-0489">Methyltransferase</keyword>
<protein>
    <recommendedName>
        <fullName evidence="2">site-specific DNA-methyltransferase (adenine-specific)</fullName>
        <ecNumber evidence="2">2.1.1.72</ecNumber>
    </recommendedName>
</protein>
<dbReference type="Proteomes" id="UP000501325">
    <property type="component" value="Chromosome"/>
</dbReference>
<dbReference type="PRINTS" id="PR00506">
    <property type="entry name" value="D21N6MTFRASE"/>
</dbReference>
<dbReference type="InterPro" id="IPR029063">
    <property type="entry name" value="SAM-dependent_MTases_sf"/>
</dbReference>
<evidence type="ECO:0000256" key="1">
    <source>
        <dbReference type="ARBA" id="ARBA00006594"/>
    </source>
</evidence>
<accession>A0AB37EAU2</accession>
<dbReference type="AlphaFoldDB" id="A0AB37EAU2"/>
<dbReference type="PIRSF" id="PIRSF015855">
    <property type="entry name" value="TypeIII_Mtase_mKpnI"/>
    <property type="match status" value="1"/>
</dbReference>
<dbReference type="EC" id="2.1.1.72" evidence="2"/>
<name>A0AB37EAU2_9CAUL</name>